<evidence type="ECO:0000256" key="4">
    <source>
        <dbReference type="ARBA" id="ARBA00022723"/>
    </source>
</evidence>
<dbReference type="PANTHER" id="PTHR42648">
    <property type="entry name" value="TRANSPOSASE, PUTATIVE-RELATED"/>
    <property type="match status" value="1"/>
</dbReference>
<dbReference type="GO" id="GO:0046872">
    <property type="term" value="F:metal ion binding"/>
    <property type="evidence" value="ECO:0007669"/>
    <property type="project" value="UniProtKB-KW"/>
</dbReference>
<evidence type="ECO:0000313" key="19">
    <source>
        <dbReference type="Proteomes" id="UP000012065"/>
    </source>
</evidence>
<dbReference type="GO" id="GO:0003887">
    <property type="term" value="F:DNA-directed DNA polymerase activity"/>
    <property type="evidence" value="ECO:0007669"/>
    <property type="project" value="UniProtKB-KW"/>
</dbReference>
<reference evidence="18 19" key="1">
    <citation type="journal article" date="2013" name="J. Biotechnol.">
        <title>Establishment and interpretation of the genome sequence of the phytopathogenic fungus Rhizoctonia solani AG1-IB isolate 7/3/14.</title>
        <authorList>
            <person name="Wibberg D.W."/>
            <person name="Jelonek L.J."/>
            <person name="Rupp O.R."/>
            <person name="Hennig M.H."/>
            <person name="Eikmeyer F.E."/>
            <person name="Goesmann A.G."/>
            <person name="Hartmann A.H."/>
            <person name="Borriss R.B."/>
            <person name="Grosch R.G."/>
            <person name="Puehler A.P."/>
            <person name="Schlueter A.S."/>
        </authorList>
    </citation>
    <scope>NUCLEOTIDE SEQUENCE [LARGE SCALE GENOMIC DNA]</scope>
    <source>
        <strain evidence="19">AG1-IB / isolate 7/3/14</strain>
    </source>
</reference>
<proteinExistence type="predicted"/>
<keyword evidence="4" id="KW-0479">Metal-binding</keyword>
<evidence type="ECO:0000256" key="8">
    <source>
        <dbReference type="ARBA" id="ARBA00022884"/>
    </source>
</evidence>
<comment type="catalytic activity">
    <reaction evidence="14">
        <text>DNA(n) + a 2'-deoxyribonucleoside 5'-triphosphate = DNA(n+1) + diphosphate</text>
        <dbReference type="Rhea" id="RHEA:22508"/>
        <dbReference type="Rhea" id="RHEA-COMP:17339"/>
        <dbReference type="Rhea" id="RHEA-COMP:17340"/>
        <dbReference type="ChEBI" id="CHEBI:33019"/>
        <dbReference type="ChEBI" id="CHEBI:61560"/>
        <dbReference type="ChEBI" id="CHEBI:173112"/>
        <dbReference type="EC" id="2.7.7.49"/>
    </reaction>
</comment>
<dbReference type="GO" id="GO:0016787">
    <property type="term" value="F:hydrolase activity"/>
    <property type="evidence" value="ECO:0007669"/>
    <property type="project" value="UniProtKB-KW"/>
</dbReference>
<evidence type="ECO:0000256" key="3">
    <source>
        <dbReference type="ARBA" id="ARBA00022722"/>
    </source>
</evidence>
<dbReference type="GO" id="GO:0004519">
    <property type="term" value="F:endonuclease activity"/>
    <property type="evidence" value="ECO:0007669"/>
    <property type="project" value="UniProtKB-KW"/>
</dbReference>
<protein>
    <submittedName>
        <fullName evidence="18">Rhizoctonia solani AG1-IB WGS project CAOJ00000000 data, isolate 7/3/14, contig 23575</fullName>
        <ecNumber evidence="18">2.7.7.49</ecNumber>
    </submittedName>
</protein>
<dbReference type="GO" id="GO:0005634">
    <property type="term" value="C:nucleus"/>
    <property type="evidence" value="ECO:0007669"/>
    <property type="project" value="UniProtKB-ARBA"/>
</dbReference>
<dbReference type="InterPro" id="IPR039537">
    <property type="entry name" value="Retrotran_Ty1/copia-like"/>
</dbReference>
<keyword evidence="6" id="KW-0378">Hydrolase</keyword>
<dbReference type="InterPro" id="IPR013103">
    <property type="entry name" value="RVT_2"/>
</dbReference>
<dbReference type="EC" id="2.7.7.49" evidence="18"/>
<dbReference type="Pfam" id="PF07727">
    <property type="entry name" value="RVT_2"/>
    <property type="match status" value="1"/>
</dbReference>
<keyword evidence="5" id="KW-0255">Endonuclease</keyword>
<keyword evidence="13" id="KW-0511">Multifunctional enzyme</keyword>
<dbReference type="Pfam" id="PF13976">
    <property type="entry name" value="gag_pre-integrs"/>
    <property type="match status" value="1"/>
</dbReference>
<dbReference type="GO" id="GO:0006310">
    <property type="term" value="P:DNA recombination"/>
    <property type="evidence" value="ECO:0007669"/>
    <property type="project" value="UniProtKB-KW"/>
</dbReference>
<keyword evidence="3" id="KW-0540">Nuclease</keyword>
<dbReference type="GO" id="GO:0003964">
    <property type="term" value="F:RNA-directed DNA polymerase activity"/>
    <property type="evidence" value="ECO:0007669"/>
    <property type="project" value="UniProtKB-KW"/>
</dbReference>
<evidence type="ECO:0000256" key="15">
    <source>
        <dbReference type="ARBA" id="ARBA00049244"/>
    </source>
</evidence>
<comment type="catalytic activity">
    <reaction evidence="15">
        <text>DNA(n) + a 2'-deoxyribonucleoside 5'-triphosphate = DNA(n+1) + diphosphate</text>
        <dbReference type="Rhea" id="RHEA:22508"/>
        <dbReference type="Rhea" id="RHEA-COMP:17339"/>
        <dbReference type="Rhea" id="RHEA-COMP:17340"/>
        <dbReference type="ChEBI" id="CHEBI:33019"/>
        <dbReference type="ChEBI" id="CHEBI:61560"/>
        <dbReference type="ChEBI" id="CHEBI:173112"/>
        <dbReference type="EC" id="2.7.7.7"/>
    </reaction>
</comment>
<dbReference type="InterPro" id="IPR025724">
    <property type="entry name" value="GAG-pre-integrase_dom"/>
</dbReference>
<gene>
    <name evidence="18" type="ORF">BN14_11400</name>
</gene>
<dbReference type="PROSITE" id="PS50994">
    <property type="entry name" value="INTEGRASE"/>
    <property type="match status" value="1"/>
</dbReference>
<keyword evidence="11" id="KW-0239">DNA-directed DNA polymerase</keyword>
<organism evidence="18 19">
    <name type="scientific">Thanatephorus cucumeris (strain AG1-IB / isolate 7/3/14)</name>
    <name type="common">Lettuce bottom rot fungus</name>
    <name type="synonym">Rhizoctonia solani</name>
    <dbReference type="NCBI Taxonomy" id="1108050"/>
    <lineage>
        <taxon>Eukaryota</taxon>
        <taxon>Fungi</taxon>
        <taxon>Dikarya</taxon>
        <taxon>Basidiomycota</taxon>
        <taxon>Agaricomycotina</taxon>
        <taxon>Agaricomycetes</taxon>
        <taxon>Cantharellales</taxon>
        <taxon>Ceratobasidiaceae</taxon>
        <taxon>Rhizoctonia</taxon>
        <taxon>Rhizoctonia solani AG-1</taxon>
    </lineage>
</organism>
<keyword evidence="10" id="KW-0695">RNA-directed DNA polymerase</keyword>
<dbReference type="InterPro" id="IPR001584">
    <property type="entry name" value="Integrase_cat-core"/>
</dbReference>
<dbReference type="Pfam" id="PF00665">
    <property type="entry name" value="rve"/>
    <property type="match status" value="1"/>
</dbReference>
<dbReference type="HOGENOM" id="CLU_439526_0_0_1"/>
<feature type="region of interest" description="Disordered" evidence="16">
    <location>
        <begin position="403"/>
        <end position="472"/>
    </location>
</feature>
<keyword evidence="2 18" id="KW-0548">Nucleotidyltransferase</keyword>
<dbReference type="GO" id="GO:0003723">
    <property type="term" value="F:RNA binding"/>
    <property type="evidence" value="ECO:0007669"/>
    <property type="project" value="UniProtKB-KW"/>
</dbReference>
<evidence type="ECO:0000256" key="9">
    <source>
        <dbReference type="ARBA" id="ARBA00022908"/>
    </source>
</evidence>
<dbReference type="Gene3D" id="3.30.420.10">
    <property type="entry name" value="Ribonuclease H-like superfamily/Ribonuclease H"/>
    <property type="match status" value="1"/>
</dbReference>
<evidence type="ECO:0000256" key="5">
    <source>
        <dbReference type="ARBA" id="ARBA00022759"/>
    </source>
</evidence>
<dbReference type="InterPro" id="IPR057670">
    <property type="entry name" value="SH3_retrovirus"/>
</dbReference>
<dbReference type="GO" id="GO:0015074">
    <property type="term" value="P:DNA integration"/>
    <property type="evidence" value="ECO:0007669"/>
    <property type="project" value="UniProtKB-KW"/>
</dbReference>
<keyword evidence="7" id="KW-0460">Magnesium</keyword>
<keyword evidence="9" id="KW-0229">DNA integration</keyword>
<accession>M5CDM8</accession>
<evidence type="ECO:0000256" key="13">
    <source>
        <dbReference type="ARBA" id="ARBA00023268"/>
    </source>
</evidence>
<keyword evidence="12" id="KW-0233">DNA recombination</keyword>
<keyword evidence="18" id="KW-0808">Transferase</keyword>
<evidence type="ECO:0000256" key="10">
    <source>
        <dbReference type="ARBA" id="ARBA00022918"/>
    </source>
</evidence>
<evidence type="ECO:0000256" key="14">
    <source>
        <dbReference type="ARBA" id="ARBA00048173"/>
    </source>
</evidence>
<evidence type="ECO:0000256" key="6">
    <source>
        <dbReference type="ARBA" id="ARBA00022801"/>
    </source>
</evidence>
<sequence>MKSVLHVPELNANLMSVKELTQGGTNVLFRKSFGAILVGDQGNRPEIGFAKEISGQLYKVKYVVKHTDVKAYTAIVESESTNDRDDIDAGEFVAYTAGKIAHADLETWHRQLGHVSYKYVLDMFWNGSVRGMDIVGTHSPPQSPCEPCLKGKQARAPFVPSQSTSSAVLQLMHSDLHGPAAIQGIGGIRFFAVTIDDKSRKIFVHLLKSKDKYPARFKELKASVENLTGNKIKNLRTDGGGKYTSNAFEDWLRSEGIKHQKTEANSSKSNAVAERAIRTLNNSERCMRTDADLPDKFWGYAILHAAYILNVTPKTSLNGRTPEEVFSGQTPNVARLRIFGCTAWARVPDNKRTKLQHRLMKCTYLGFAPNRKAHLLVQQETGKIITSRDVVFDKGIGNRQRVILETYEDDSPRDVGETESKIEPHNSNAENKPKSEPHDSNAEADPTENLPATEPVTFRRLTRPSKPPQRYGANVGAEDAWLTHIDATVEALNTALAAPPTTFAEAMSRVDAQMWMGAMNKEYDSITKHGVGKQVQQPTGRNVVECKWVFGYKIGPNGEILRYKARLVAKGFSQRPGIDFEDTSSPVANSDSTCALLAKGTSENYDIIPQQKMLGVIIQNYL</sequence>
<evidence type="ECO:0000256" key="12">
    <source>
        <dbReference type="ARBA" id="ARBA00023172"/>
    </source>
</evidence>
<evidence type="ECO:0000256" key="1">
    <source>
        <dbReference type="ARBA" id="ARBA00022578"/>
    </source>
</evidence>
<comment type="caution">
    <text evidence="18">The sequence shown here is derived from an EMBL/GenBank/DDBJ whole genome shotgun (WGS) entry which is preliminary data.</text>
</comment>
<dbReference type="AlphaFoldDB" id="M5CDM8"/>
<dbReference type="InterPro" id="IPR036397">
    <property type="entry name" value="RNaseH_sf"/>
</dbReference>
<feature type="domain" description="Integrase catalytic" evidence="17">
    <location>
        <begin position="156"/>
        <end position="330"/>
    </location>
</feature>
<dbReference type="EMBL" id="CAOJ01016958">
    <property type="protein sequence ID" value="CCO37245.1"/>
    <property type="molecule type" value="Genomic_DNA"/>
</dbReference>
<dbReference type="SUPFAM" id="SSF53098">
    <property type="entry name" value="Ribonuclease H-like"/>
    <property type="match status" value="1"/>
</dbReference>
<evidence type="ECO:0000256" key="16">
    <source>
        <dbReference type="SAM" id="MobiDB-lite"/>
    </source>
</evidence>
<evidence type="ECO:0000259" key="17">
    <source>
        <dbReference type="PROSITE" id="PS50994"/>
    </source>
</evidence>
<dbReference type="InterPro" id="IPR012337">
    <property type="entry name" value="RNaseH-like_sf"/>
</dbReference>
<keyword evidence="8" id="KW-0694">RNA-binding</keyword>
<evidence type="ECO:0000256" key="2">
    <source>
        <dbReference type="ARBA" id="ARBA00022695"/>
    </source>
</evidence>
<dbReference type="Proteomes" id="UP000012065">
    <property type="component" value="Unassembled WGS sequence"/>
</dbReference>
<dbReference type="PANTHER" id="PTHR42648:SF11">
    <property type="entry name" value="TRANSPOSON TY4-P GAG-POL POLYPROTEIN"/>
    <property type="match status" value="1"/>
</dbReference>
<dbReference type="Pfam" id="PF25597">
    <property type="entry name" value="SH3_retrovirus"/>
    <property type="match status" value="1"/>
</dbReference>
<dbReference type="GO" id="GO:0032196">
    <property type="term" value="P:transposition"/>
    <property type="evidence" value="ECO:0007669"/>
    <property type="project" value="UniProtKB-KW"/>
</dbReference>
<evidence type="ECO:0000256" key="7">
    <source>
        <dbReference type="ARBA" id="ARBA00022842"/>
    </source>
</evidence>
<evidence type="ECO:0000313" key="18">
    <source>
        <dbReference type="EMBL" id="CCO37245.1"/>
    </source>
</evidence>
<feature type="compositionally biased region" description="Basic and acidic residues" evidence="16">
    <location>
        <begin position="431"/>
        <end position="441"/>
    </location>
</feature>
<feature type="compositionally biased region" description="Basic and acidic residues" evidence="16">
    <location>
        <begin position="410"/>
        <end position="424"/>
    </location>
</feature>
<name>M5CDM8_THACB</name>
<keyword evidence="1" id="KW-0815">Transposition</keyword>
<evidence type="ECO:0000256" key="11">
    <source>
        <dbReference type="ARBA" id="ARBA00022932"/>
    </source>
</evidence>